<dbReference type="AlphaFoldDB" id="C7XX66"/>
<dbReference type="InterPro" id="IPR024529">
    <property type="entry name" value="ECF_trnsprt_substrate-spec"/>
</dbReference>
<evidence type="ECO:0000256" key="1">
    <source>
        <dbReference type="SAM" id="Phobius"/>
    </source>
</evidence>
<keyword evidence="1" id="KW-1133">Transmembrane helix</keyword>
<accession>C7XX66</accession>
<keyword evidence="1" id="KW-0472">Membrane</keyword>
<dbReference type="NCBIfam" id="TIGR04518">
    <property type="entry name" value="ECF_S_folT_fam"/>
    <property type="match status" value="1"/>
</dbReference>
<feature type="transmembrane region" description="Helical" evidence="1">
    <location>
        <begin position="83"/>
        <end position="104"/>
    </location>
</feature>
<evidence type="ECO:0000313" key="3">
    <source>
        <dbReference type="Proteomes" id="UP000003987"/>
    </source>
</evidence>
<dbReference type="HOGENOM" id="CLU_098232_3_0_9"/>
<dbReference type="Gene3D" id="1.10.1760.20">
    <property type="match status" value="1"/>
</dbReference>
<keyword evidence="1" id="KW-0812">Transmembrane</keyword>
<feature type="transmembrane region" description="Helical" evidence="1">
    <location>
        <begin position="113"/>
        <end position="135"/>
    </location>
</feature>
<dbReference type="InterPro" id="IPR030949">
    <property type="entry name" value="ECF_S_folate_fam"/>
</dbReference>
<dbReference type="GO" id="GO:0022857">
    <property type="term" value="F:transmembrane transporter activity"/>
    <property type="evidence" value="ECO:0007669"/>
    <property type="project" value="InterPro"/>
</dbReference>
<dbReference type="Proteomes" id="UP000003987">
    <property type="component" value="Unassembled WGS sequence"/>
</dbReference>
<keyword evidence="3" id="KW-1185">Reference proteome</keyword>
<evidence type="ECO:0000313" key="2">
    <source>
        <dbReference type="EMBL" id="EEU29886.1"/>
    </source>
</evidence>
<reference evidence="2 3" key="1">
    <citation type="submission" date="2009-06" db="EMBL/GenBank/DDBJ databases">
        <title>The Genome Sequence of Lactobacillus coleohominis strain 101-4-CHN.</title>
        <authorList>
            <consortium name="The Broad Institute Genome Sequencing Platform"/>
            <person name="Ward D."/>
            <person name="Young S.K."/>
            <person name="Zeng Q."/>
            <person name="Koehrsen M."/>
            <person name="Alvarado L."/>
            <person name="Berlin A."/>
            <person name="Borenstein D."/>
            <person name="Chen Z."/>
            <person name="Engels R."/>
            <person name="Freedman E."/>
            <person name="Gellesch M."/>
            <person name="Goldberg J."/>
            <person name="Griggs A."/>
            <person name="Gujja S."/>
            <person name="Heiman D."/>
            <person name="Hepburn T."/>
            <person name="Howarth C."/>
            <person name="Jen D."/>
            <person name="Larson L."/>
            <person name="Lewis B."/>
            <person name="Mehta T."/>
            <person name="Park D."/>
            <person name="Pearson M."/>
            <person name="Roberts A."/>
            <person name="Saif S."/>
            <person name="Shea T."/>
            <person name="Shenoy N."/>
            <person name="Sisk P."/>
            <person name="Stolte C."/>
            <person name="Sykes S."/>
            <person name="Walk T."/>
            <person name="White J."/>
            <person name="Yandava C."/>
            <person name="Liu Y."/>
            <person name="Xu Q."/>
            <person name="Lander E."/>
            <person name="Nusbaum C."/>
            <person name="Galagan J."/>
            <person name="Birren B."/>
        </authorList>
    </citation>
    <scope>NUCLEOTIDE SEQUENCE [LARGE SCALE GENOMIC DNA]</scope>
    <source>
        <strain evidence="2 3">101-4-CHN</strain>
    </source>
</reference>
<feature type="transmembrane region" description="Helical" evidence="1">
    <location>
        <begin position="13"/>
        <end position="32"/>
    </location>
</feature>
<dbReference type="STRING" id="575594.HMPREF0501_01351"/>
<dbReference type="Pfam" id="PF12822">
    <property type="entry name" value="ECF_trnsprt"/>
    <property type="match status" value="1"/>
</dbReference>
<dbReference type="EMBL" id="GG698805">
    <property type="protein sequence ID" value="EEU29886.1"/>
    <property type="molecule type" value="Genomic_DNA"/>
</dbReference>
<feature type="transmembrane region" description="Helical" evidence="1">
    <location>
        <begin position="44"/>
        <end position="63"/>
    </location>
</feature>
<evidence type="ECO:0008006" key="4">
    <source>
        <dbReference type="Google" id="ProtNLM"/>
    </source>
</evidence>
<gene>
    <name evidence="2" type="ORF">HMPREF0501_01351</name>
</gene>
<organism evidence="2 3">
    <name type="scientific">Limosilactobacillus coleohominis 101-4-CHN</name>
    <dbReference type="NCBI Taxonomy" id="575594"/>
    <lineage>
        <taxon>Bacteria</taxon>
        <taxon>Bacillati</taxon>
        <taxon>Bacillota</taxon>
        <taxon>Bacilli</taxon>
        <taxon>Lactobacillales</taxon>
        <taxon>Lactobacillaceae</taxon>
        <taxon>Limosilactobacillus</taxon>
    </lineage>
</organism>
<proteinExistence type="predicted"/>
<name>C7XX66_9LACO</name>
<dbReference type="eggNOG" id="COG4720">
    <property type="taxonomic scope" value="Bacteria"/>
</dbReference>
<sequence>MTMSILSFSGPRWTTRHLTLAAMLTALEVILGKLSVGDPAVLKIGLGFIATALVGYCLGPWMGGMVMIINDLISNTVLNTGSLFFPGFTFSAFISGVIAGMFLYQQKLTWQRVFVYEFFQILITNVVFTTLWLYIMSLNAGSTSRTLTALLAIRLPKEVITWPIESLIVLIVLRAFSRTRLNQLPK</sequence>
<protein>
    <recommendedName>
        <fullName evidence="4">Folate transporter FolT</fullName>
    </recommendedName>
</protein>